<dbReference type="InterPro" id="IPR009050">
    <property type="entry name" value="Globin-like_sf"/>
</dbReference>
<dbReference type="InterPro" id="IPR012292">
    <property type="entry name" value="Globin/Proto"/>
</dbReference>
<dbReference type="GO" id="GO:0020037">
    <property type="term" value="F:heme binding"/>
    <property type="evidence" value="ECO:0007669"/>
    <property type="project" value="InterPro"/>
</dbReference>
<dbReference type="SUPFAM" id="SSF46458">
    <property type="entry name" value="Globin-like"/>
    <property type="match status" value="1"/>
</dbReference>
<dbReference type="InterPro" id="IPR044398">
    <property type="entry name" value="Globin-sensor_dom"/>
</dbReference>
<keyword evidence="5" id="KW-1185">Reference proteome</keyword>
<dbReference type="RefSeq" id="WP_115835780.1">
    <property type="nucleotide sequence ID" value="NZ_CP025086.1"/>
</dbReference>
<dbReference type="AlphaFoldDB" id="A0A3D9YZ06"/>
<dbReference type="PANTHER" id="PTHR32089:SF112">
    <property type="entry name" value="LYSOZYME-LIKE PROTEIN-RELATED"/>
    <property type="match status" value="1"/>
</dbReference>
<dbReference type="InterPro" id="IPR004089">
    <property type="entry name" value="MCPsignal_dom"/>
</dbReference>
<dbReference type="PROSITE" id="PS50111">
    <property type="entry name" value="CHEMOTAXIS_TRANSDUC_2"/>
    <property type="match status" value="1"/>
</dbReference>
<evidence type="ECO:0000256" key="1">
    <source>
        <dbReference type="ARBA" id="ARBA00023224"/>
    </source>
</evidence>
<dbReference type="GO" id="GO:0016020">
    <property type="term" value="C:membrane"/>
    <property type="evidence" value="ECO:0007669"/>
    <property type="project" value="InterPro"/>
</dbReference>
<evidence type="ECO:0000313" key="4">
    <source>
        <dbReference type="EMBL" id="REF87595.1"/>
    </source>
</evidence>
<comment type="caution">
    <text evidence="4">The sequence shown here is derived from an EMBL/GenBank/DDBJ whole genome shotgun (WGS) entry which is preliminary data.</text>
</comment>
<dbReference type="GO" id="GO:0019825">
    <property type="term" value="F:oxygen binding"/>
    <property type="evidence" value="ECO:0007669"/>
    <property type="project" value="InterPro"/>
</dbReference>
<protein>
    <submittedName>
        <fullName evidence="4">Protoglobin</fullName>
    </submittedName>
</protein>
<keyword evidence="1 2" id="KW-0807">Transducer</keyword>
<reference evidence="4 5" key="1">
    <citation type="submission" date="2018-08" db="EMBL/GenBank/DDBJ databases">
        <title>Genomic Encyclopedia of Type Strains, Phase IV (KMG-IV): sequencing the most valuable type-strain genomes for metagenomic binning, comparative biology and taxonomic classification.</title>
        <authorList>
            <person name="Goeker M."/>
        </authorList>
    </citation>
    <scope>NUCLEOTIDE SEQUENCE [LARGE SCALE GENOMIC DNA]</scope>
    <source>
        <strain evidence="4 5">BW863</strain>
    </source>
</reference>
<dbReference type="SMART" id="SM00283">
    <property type="entry name" value="MA"/>
    <property type="match status" value="1"/>
</dbReference>
<dbReference type="GO" id="GO:0007165">
    <property type="term" value="P:signal transduction"/>
    <property type="evidence" value="ECO:0007669"/>
    <property type="project" value="UniProtKB-KW"/>
</dbReference>
<dbReference type="SUPFAM" id="SSF58104">
    <property type="entry name" value="Methyl-accepting chemotaxis protein (MCP) signaling domain"/>
    <property type="match status" value="1"/>
</dbReference>
<evidence type="ECO:0000259" key="3">
    <source>
        <dbReference type="PROSITE" id="PS50111"/>
    </source>
</evidence>
<dbReference type="PANTHER" id="PTHR32089">
    <property type="entry name" value="METHYL-ACCEPTING CHEMOTAXIS PROTEIN MCPB"/>
    <property type="match status" value="1"/>
</dbReference>
<accession>A0A3D9YZ06</accession>
<evidence type="ECO:0000313" key="5">
    <source>
        <dbReference type="Proteomes" id="UP000256900"/>
    </source>
</evidence>
<sequence>MTSKTDLADLRRIYAIDDECIGIIRQNFDFLFREFSSALDAFYRVAAKSFGGDSYVGNPASIALAREKYLRHWRVLMEGRFDAQYDASVADVYRLRNDFGIDFRLSTAGRSFIFASVLEAIALRLPRKPLEIFPTRRRTKVQLAYFRVSMLDIVMTMDSYLQAGQDERLRTLNHLAKSFEHAIGGIVSGVTTAAEDLRNTADALTQSAEETSERSMAVALASREAETNVQAVASATHYLSQAIGEVSARVHESNQVAGHAAGAADQTQEAVRSLSGAAERIGGSVVLISNIAAQTNMLALNATIEAARAGEAGRGFAIVAQEVKNLALATSKATAEINAQVAGIQDATEHVASFIASIAKTTQRVSSISIAAETAVAEQEAATREIARRAEQASVGTHEMATNILGVTEAAGNSNSAAKQVLELATRLNRQSELLSKQVHDFLRMVGAA</sequence>
<proteinExistence type="predicted"/>
<dbReference type="Gene3D" id="1.10.490.10">
    <property type="entry name" value="Globins"/>
    <property type="match status" value="1"/>
</dbReference>
<name>A0A3D9YZ06_9HYPH</name>
<dbReference type="Pfam" id="PF00015">
    <property type="entry name" value="MCPsignal"/>
    <property type="match status" value="1"/>
</dbReference>
<evidence type="ECO:0000256" key="2">
    <source>
        <dbReference type="PROSITE-ProRule" id="PRU00284"/>
    </source>
</evidence>
<dbReference type="EMBL" id="QUMO01000002">
    <property type="protein sequence ID" value="REF87595.1"/>
    <property type="molecule type" value="Genomic_DNA"/>
</dbReference>
<organism evidence="4 5">
    <name type="scientific">Methylovirgula ligni</name>
    <dbReference type="NCBI Taxonomy" id="569860"/>
    <lineage>
        <taxon>Bacteria</taxon>
        <taxon>Pseudomonadati</taxon>
        <taxon>Pseudomonadota</taxon>
        <taxon>Alphaproteobacteria</taxon>
        <taxon>Hyphomicrobiales</taxon>
        <taxon>Beijerinckiaceae</taxon>
        <taxon>Methylovirgula</taxon>
    </lineage>
</organism>
<dbReference type="OrthoDB" id="8482111at2"/>
<dbReference type="Proteomes" id="UP000256900">
    <property type="component" value="Unassembled WGS sequence"/>
</dbReference>
<dbReference type="Gene3D" id="1.10.287.950">
    <property type="entry name" value="Methyl-accepting chemotaxis protein"/>
    <property type="match status" value="1"/>
</dbReference>
<gene>
    <name evidence="4" type="ORF">DES32_1218</name>
</gene>
<feature type="domain" description="Methyl-accepting transducer" evidence="3">
    <location>
        <begin position="186"/>
        <end position="415"/>
    </location>
</feature>
<dbReference type="Pfam" id="PF11563">
    <property type="entry name" value="Protoglobin"/>
    <property type="match status" value="1"/>
</dbReference>